<feature type="transmembrane region" description="Helical" evidence="1">
    <location>
        <begin position="137"/>
        <end position="161"/>
    </location>
</feature>
<evidence type="ECO:0000313" key="2">
    <source>
        <dbReference type="EMBL" id="HHP68488.1"/>
    </source>
</evidence>
<evidence type="ECO:0008006" key="3">
    <source>
        <dbReference type="Google" id="ProtNLM"/>
    </source>
</evidence>
<evidence type="ECO:0000256" key="1">
    <source>
        <dbReference type="SAM" id="Phobius"/>
    </source>
</evidence>
<keyword evidence="1" id="KW-0812">Transmembrane</keyword>
<organism evidence="2">
    <name type="scientific">Thermogladius calderae</name>
    <dbReference type="NCBI Taxonomy" id="1200300"/>
    <lineage>
        <taxon>Archaea</taxon>
        <taxon>Thermoproteota</taxon>
        <taxon>Thermoprotei</taxon>
        <taxon>Desulfurococcales</taxon>
        <taxon>Desulfurococcaceae</taxon>
        <taxon>Thermogladius</taxon>
    </lineage>
</organism>
<dbReference type="PANTHER" id="PTHR36007:SF2">
    <property type="entry name" value="TRANSPORT PROTEIN-RELATED"/>
    <property type="match status" value="1"/>
</dbReference>
<keyword evidence="1" id="KW-0472">Membrane</keyword>
<name>A0A7J3Y0F7_9CREN</name>
<dbReference type="Pfam" id="PF06695">
    <property type="entry name" value="Sm_multidrug_ex"/>
    <property type="match status" value="1"/>
</dbReference>
<feature type="transmembrane region" description="Helical" evidence="1">
    <location>
        <begin position="40"/>
        <end position="62"/>
    </location>
</feature>
<gene>
    <name evidence="2" type="ORF">ENM60_06900</name>
</gene>
<dbReference type="PANTHER" id="PTHR36007">
    <property type="entry name" value="TRANSPORT PROTEIN-RELATED"/>
    <property type="match status" value="1"/>
</dbReference>
<dbReference type="EMBL" id="DRYK01000089">
    <property type="protein sequence ID" value="HHP68488.1"/>
    <property type="molecule type" value="Genomic_DNA"/>
</dbReference>
<dbReference type="InterPro" id="IPR009577">
    <property type="entry name" value="Sm_multidrug_ex"/>
</dbReference>
<reference evidence="2" key="1">
    <citation type="journal article" date="2020" name="mSystems">
        <title>Genome- and Community-Level Interaction Insights into Carbon Utilization and Element Cycling Functions of Hydrothermarchaeota in Hydrothermal Sediment.</title>
        <authorList>
            <person name="Zhou Z."/>
            <person name="Liu Y."/>
            <person name="Xu W."/>
            <person name="Pan J."/>
            <person name="Luo Z.H."/>
            <person name="Li M."/>
        </authorList>
    </citation>
    <scope>NUCLEOTIDE SEQUENCE [LARGE SCALE GENOMIC DNA]</scope>
    <source>
        <strain evidence="2">SpSt-110</strain>
    </source>
</reference>
<protein>
    <recommendedName>
        <fullName evidence="3">Ligand-binding protein SH3</fullName>
    </recommendedName>
</protein>
<sequence>MGNVLFELLLVFLTGFLPVAEIRGAIPLAYYFFRANPFLYVAGLAAGLAGNLVVAPVVLYLLRFIERVILDDNGRFSSLRRLYVKIVDYARRKAAGHEKMEFAGLLVFVAIPLPGTGAWTGALVAHVLGMRPKDSILSINLGVLGAFIIVLLVVEAGATILKMTFGI</sequence>
<accession>A0A7J3Y0F7</accession>
<proteinExistence type="predicted"/>
<feature type="transmembrane region" description="Helical" evidence="1">
    <location>
        <begin position="102"/>
        <end position="125"/>
    </location>
</feature>
<keyword evidence="1" id="KW-1133">Transmembrane helix</keyword>
<comment type="caution">
    <text evidence="2">The sequence shown here is derived from an EMBL/GenBank/DDBJ whole genome shotgun (WGS) entry which is preliminary data.</text>
</comment>
<dbReference type="AlphaFoldDB" id="A0A7J3Y0F7"/>